<keyword evidence="1" id="KW-0812">Transmembrane</keyword>
<dbReference type="Proteomes" id="UP001158730">
    <property type="component" value="Unassembled WGS sequence"/>
</dbReference>
<keyword evidence="1" id="KW-0472">Membrane</keyword>
<dbReference type="Pfam" id="PF07963">
    <property type="entry name" value="N_methyl"/>
    <property type="match status" value="1"/>
</dbReference>
<sequence length="238" mass="25042">MKPNQSGFGLVEVMVAMVLGLLVVLGITQIFVSSKQTYETQDASARLQEDARYVLSRITQELRMAGMFGCLSLSSGSVSGKPTEFDEPIAWDDGTLSIITADATTGSSAPDAADWTLTTDCRSAGVIHVGPADPATGEMAFPIRQVEYQYDADEQTLSVRNGGTGSFQPLITGVSGFAVSFGMAADSESTYASGSYATSAADPALIRSVRISMTLADPDGKAADQNYSVVAALRNRLL</sequence>
<feature type="transmembrane region" description="Helical" evidence="1">
    <location>
        <begin position="7"/>
        <end position="32"/>
    </location>
</feature>
<reference evidence="2" key="1">
    <citation type="submission" date="2022-09" db="EMBL/GenBank/DDBJ databases">
        <title>Intensive care unit water sources are persistently colonized with multi-drug resistant bacteria and are the site of extensive horizontal gene transfer of antibiotic resistance genes.</title>
        <authorList>
            <person name="Diorio-Toth L."/>
        </authorList>
    </citation>
    <scope>NUCLEOTIDE SEQUENCE</scope>
    <source>
        <strain evidence="2">GD03990</strain>
    </source>
</reference>
<dbReference type="InterPro" id="IPR012902">
    <property type="entry name" value="N_methyl_site"/>
</dbReference>
<proteinExistence type="predicted"/>
<dbReference type="EMBL" id="JAOBYN010000013">
    <property type="protein sequence ID" value="MDH1056048.1"/>
    <property type="molecule type" value="Genomic_DNA"/>
</dbReference>
<organism evidence="2 3">
    <name type="scientific">Aquipseudomonas alcaligenes</name>
    <name type="common">Pseudomonas alcaligenes</name>
    <dbReference type="NCBI Taxonomy" id="43263"/>
    <lineage>
        <taxon>Bacteria</taxon>
        <taxon>Pseudomonadati</taxon>
        <taxon>Pseudomonadota</taxon>
        <taxon>Gammaproteobacteria</taxon>
        <taxon>Pseudomonadales</taxon>
        <taxon>Pseudomonadaceae</taxon>
        <taxon>Aquipseudomonas</taxon>
    </lineage>
</organism>
<gene>
    <name evidence="2" type="ORF">N5C05_14925</name>
</gene>
<evidence type="ECO:0000256" key="1">
    <source>
        <dbReference type="SAM" id="Phobius"/>
    </source>
</evidence>
<keyword evidence="1" id="KW-1133">Transmembrane helix</keyword>
<evidence type="ECO:0000313" key="2">
    <source>
        <dbReference type="EMBL" id="MDH1056048.1"/>
    </source>
</evidence>
<protein>
    <submittedName>
        <fullName evidence="2">Prepilin-type N-terminal cleavage/methylation domain-containing protein</fullName>
    </submittedName>
</protein>
<accession>A0AA42N210</accession>
<comment type="caution">
    <text evidence="2">The sequence shown here is derived from an EMBL/GenBank/DDBJ whole genome shotgun (WGS) entry which is preliminary data.</text>
</comment>
<dbReference type="AlphaFoldDB" id="A0AA42N210"/>
<name>A0AA42N210_AQUAC</name>
<evidence type="ECO:0000313" key="3">
    <source>
        <dbReference type="Proteomes" id="UP001158730"/>
    </source>
</evidence>
<dbReference type="RefSeq" id="WP_280054523.1">
    <property type="nucleotide sequence ID" value="NZ_JAOBYN010000013.1"/>
</dbReference>